<evidence type="ECO:0008006" key="3">
    <source>
        <dbReference type="Google" id="ProtNLM"/>
    </source>
</evidence>
<dbReference type="GO" id="GO:0003676">
    <property type="term" value="F:nucleic acid binding"/>
    <property type="evidence" value="ECO:0007669"/>
    <property type="project" value="InterPro"/>
</dbReference>
<reference evidence="1" key="1">
    <citation type="submission" date="2021-12" db="EMBL/GenBank/DDBJ databases">
        <authorList>
            <person name="King R."/>
        </authorList>
    </citation>
    <scope>NUCLEOTIDE SEQUENCE</scope>
</reference>
<sequence length="205" mass="23905">MRMTSKCFRSCALLSRPTPGRKSFVALCTNLATYGSFKKETVPRRKRDTTDKNVALVLQSRRLNFLTHFRILLEENPNLLNQILWSDESRFNNNEVINKHNCRYWSQENPNWIRQTKFQTRFGVNVWCGIVNGYIVGPYLYHEHLTSVRYLQFMQNDLPLLLQNLGIDVNTMWFHQDGAAAPNSNIVMNHLNAVSSKSDQHKWGS</sequence>
<gene>
    <name evidence="1" type="ORF">MELIAE_LOCUS4168</name>
</gene>
<dbReference type="EMBL" id="OV121133">
    <property type="protein sequence ID" value="CAH0551598.1"/>
    <property type="molecule type" value="Genomic_DNA"/>
</dbReference>
<dbReference type="OrthoDB" id="6622349at2759"/>
<dbReference type="Gene3D" id="3.30.420.10">
    <property type="entry name" value="Ribonuclease H-like superfamily/Ribonuclease H"/>
    <property type="match status" value="1"/>
</dbReference>
<keyword evidence="2" id="KW-1185">Reference proteome</keyword>
<name>A0A9P0AW17_BRAAE</name>
<protein>
    <recommendedName>
        <fullName evidence="3">Transposase</fullName>
    </recommendedName>
</protein>
<accession>A0A9P0AW17</accession>
<dbReference type="PANTHER" id="PTHR47326:SF1">
    <property type="entry name" value="HTH PSQ-TYPE DOMAIN-CONTAINING PROTEIN"/>
    <property type="match status" value="1"/>
</dbReference>
<dbReference type="PANTHER" id="PTHR47326">
    <property type="entry name" value="TRANSPOSABLE ELEMENT TC3 TRANSPOSASE-LIKE PROTEIN"/>
    <property type="match status" value="1"/>
</dbReference>
<dbReference type="Proteomes" id="UP001154078">
    <property type="component" value="Chromosome 2"/>
</dbReference>
<evidence type="ECO:0000313" key="2">
    <source>
        <dbReference type="Proteomes" id="UP001154078"/>
    </source>
</evidence>
<dbReference type="AlphaFoldDB" id="A0A9P0AW17"/>
<evidence type="ECO:0000313" key="1">
    <source>
        <dbReference type="EMBL" id="CAH0551598.1"/>
    </source>
</evidence>
<proteinExistence type="predicted"/>
<organism evidence="1 2">
    <name type="scientific">Brassicogethes aeneus</name>
    <name type="common">Rape pollen beetle</name>
    <name type="synonym">Meligethes aeneus</name>
    <dbReference type="NCBI Taxonomy" id="1431903"/>
    <lineage>
        <taxon>Eukaryota</taxon>
        <taxon>Metazoa</taxon>
        <taxon>Ecdysozoa</taxon>
        <taxon>Arthropoda</taxon>
        <taxon>Hexapoda</taxon>
        <taxon>Insecta</taxon>
        <taxon>Pterygota</taxon>
        <taxon>Neoptera</taxon>
        <taxon>Endopterygota</taxon>
        <taxon>Coleoptera</taxon>
        <taxon>Polyphaga</taxon>
        <taxon>Cucujiformia</taxon>
        <taxon>Nitidulidae</taxon>
        <taxon>Meligethinae</taxon>
        <taxon>Brassicogethes</taxon>
    </lineage>
</organism>
<dbReference type="InterPro" id="IPR036397">
    <property type="entry name" value="RNaseH_sf"/>
</dbReference>